<evidence type="ECO:0000313" key="2">
    <source>
        <dbReference type="Proteomes" id="UP000249396"/>
    </source>
</evidence>
<protein>
    <recommendedName>
        <fullName evidence="3">DUF4276 domain-containing protein</fullName>
    </recommendedName>
</protein>
<name>A0A2W4R0F9_9GAMM</name>
<comment type="caution">
    <text evidence="1">The sequence shown here is derived from an EMBL/GenBank/DDBJ whole genome shotgun (WGS) entry which is preliminary data.</text>
</comment>
<accession>A0A2W4R0F9</accession>
<dbReference type="AlphaFoldDB" id="A0A2W4R0F9"/>
<reference evidence="1 2" key="1">
    <citation type="journal article" date="2018" name="Aquat. Microb. Ecol.">
        <title>Gammaproteobacterial methanotrophs dominate.</title>
        <authorList>
            <person name="Rissanen A.J."/>
            <person name="Saarenheimo J."/>
            <person name="Tiirola M."/>
            <person name="Peura S."/>
            <person name="Aalto S.L."/>
            <person name="Karvinen A."/>
            <person name="Nykanen H."/>
        </authorList>
    </citation>
    <scope>NUCLEOTIDE SEQUENCE [LARGE SCALE GENOMIC DNA]</scope>
    <source>
        <strain evidence="1">AMbin10</strain>
    </source>
</reference>
<sequence>MKFVLFVEGYTEDKALPQFLKRWLDSKLPKAVGIKTVRFEGWSELVKDAPLKAKMHLEGPQKDEIIAVIALLDLYGPTFYPKSVVTPEERYTWAKDYMENKVVQQPKFHQFFAVHEVETWLLSDSKLFPLEVQKAFPPKIIFPETVNFDEPPAKLLERLYPSRRKYKKVTHGKELFGRLDPNLAYAKCPKLKLLLDKMLELAQTAMTQ</sequence>
<dbReference type="Pfam" id="PF14103">
    <property type="entry name" value="DUF4276"/>
    <property type="match status" value="1"/>
</dbReference>
<proteinExistence type="predicted"/>
<dbReference type="EMBL" id="QJPH01000331">
    <property type="protein sequence ID" value="PZN77751.1"/>
    <property type="molecule type" value="Genomic_DNA"/>
</dbReference>
<dbReference type="InterPro" id="IPR025455">
    <property type="entry name" value="DUF4276"/>
</dbReference>
<dbReference type="Proteomes" id="UP000249396">
    <property type="component" value="Unassembled WGS sequence"/>
</dbReference>
<organism evidence="1 2">
    <name type="scientific">Candidatus Methylumidiphilus alinenensis</name>
    <dbReference type="NCBI Taxonomy" id="2202197"/>
    <lineage>
        <taxon>Bacteria</taxon>
        <taxon>Pseudomonadati</taxon>
        <taxon>Pseudomonadota</taxon>
        <taxon>Gammaproteobacteria</taxon>
        <taxon>Methylococcales</taxon>
        <taxon>Candidatus Methylumidiphilus</taxon>
    </lineage>
</organism>
<evidence type="ECO:0008006" key="3">
    <source>
        <dbReference type="Google" id="ProtNLM"/>
    </source>
</evidence>
<gene>
    <name evidence="1" type="ORF">DM484_14110</name>
</gene>
<evidence type="ECO:0000313" key="1">
    <source>
        <dbReference type="EMBL" id="PZN77751.1"/>
    </source>
</evidence>